<evidence type="ECO:0000256" key="3">
    <source>
        <dbReference type="ARBA" id="ARBA00020796"/>
    </source>
</evidence>
<evidence type="ECO:0000256" key="7">
    <source>
        <dbReference type="ARBA" id="ARBA00022927"/>
    </source>
</evidence>
<dbReference type="GO" id="GO:0015031">
    <property type="term" value="P:protein transport"/>
    <property type="evidence" value="ECO:0007669"/>
    <property type="project" value="UniProtKB-KW"/>
</dbReference>
<evidence type="ECO:0000256" key="10">
    <source>
        <dbReference type="ARBA" id="ARBA00023128"/>
    </source>
</evidence>
<dbReference type="AlphaFoldDB" id="A0A2D0XHT0"/>
<protein>
    <recommendedName>
        <fullName evidence="3">Mitochondrial import inner membrane translocase subunit TIM54</fullName>
    </recommendedName>
</protein>
<keyword evidence="9" id="KW-0811">Translocation</keyword>
<proteinExistence type="inferred from homology"/>
<comment type="subcellular location">
    <subcellularLocation>
        <location evidence="1">Mitochondrion inner membrane</location>
        <topology evidence="1">Single-pass membrane protein</topology>
    </subcellularLocation>
</comment>
<dbReference type="GO" id="GO:0005743">
    <property type="term" value="C:mitochondrial inner membrane"/>
    <property type="evidence" value="ECO:0007669"/>
    <property type="project" value="UniProtKB-SubCell"/>
</dbReference>
<evidence type="ECO:0000256" key="12">
    <source>
        <dbReference type="SAM" id="MobiDB-lite"/>
    </source>
</evidence>
<sequence length="501" mass="56562">MPLRPAPFLRPFNKQPTLYPSVKPTPKTTPPRQLHPTLAVLEFVGIPRSVLLWRPSLPSRNWCIFFGVTGTLGYLYYDDRKQARELMQSYKDRVSWMAEQSMGVHDLPRKVVVYAARWPEDEDERGAKEFRRYVKPILNAAAVDHVYIPTTRYGALSRLIATEARTNRRVSAGLVQPPVSPVTGLPRDPAVEAARGLEGGIILVGRATLKEYMAGLKEGWTSEVTEKEIERDEILASILADDGKFDEFDNKNSDTESINVDAAEPLPTISKLPSSFAPSQPPPQARSWSPWGAAPAAPVAPVVPSTPTLLPPPSMIPAQPPLAFLPFINYLGFLQIPQMLVDFFSETAHVRAGGEVALAVLLGPTRPYSPSEDGAFDRQSESYYKKSYLNLPTVHEKARTAFYAALPERLLKARQLARGEREASKNEEANPRKTEMELREERLVKERRWRDEREGWEIVKPDEEVKWDETLEGALRVFEMPGKEAGEEERQRAEEMRKERQ</sequence>
<keyword evidence="10" id="KW-0496">Mitochondrion</keyword>
<keyword evidence="6" id="KW-0999">Mitochondrion inner membrane</keyword>
<reference evidence="13" key="1">
    <citation type="submission" date="2016-10" db="EMBL/GenBank/DDBJ databases">
        <title>Phylogenomic data for the living fossil Bartheletia paradoxa suggests that the early evolutionary history of major basidiomycete lineages might not be bifurcate.</title>
        <authorList>
            <person name="Mishra B."/>
            <person name="Choi Y.-J."/>
            <person name="Bauer R."/>
            <person name="Thines M."/>
        </authorList>
    </citation>
    <scope>NUCLEOTIDE SEQUENCE</scope>
</reference>
<keyword evidence="4" id="KW-0813">Transport</keyword>
<evidence type="ECO:0000256" key="11">
    <source>
        <dbReference type="ARBA" id="ARBA00023136"/>
    </source>
</evidence>
<dbReference type="Pfam" id="PF11711">
    <property type="entry name" value="Tim54"/>
    <property type="match status" value="1"/>
</dbReference>
<keyword evidence="8" id="KW-1133">Transmembrane helix</keyword>
<gene>
    <name evidence="13" type="ORF">SPAR02693</name>
</gene>
<evidence type="ECO:0000256" key="5">
    <source>
        <dbReference type="ARBA" id="ARBA00022692"/>
    </source>
</evidence>
<keyword evidence="11" id="KW-0472">Membrane</keyword>
<evidence type="ECO:0000313" key="13">
    <source>
        <dbReference type="EMBL" id="ASF90220.1"/>
    </source>
</evidence>
<organism evidence="13">
    <name type="scientific">Bartheletia paradoxa</name>
    <dbReference type="NCBI Taxonomy" id="669517"/>
    <lineage>
        <taxon>Eukaryota</taxon>
        <taxon>Fungi</taxon>
        <taxon>Dikarya</taxon>
        <taxon>Basidiomycota</taxon>
        <taxon>Agaricomycotina</taxon>
        <taxon>Bartheletiomycetes</taxon>
        <taxon>Bartheletiales</taxon>
        <taxon>Bartheletiaceae</taxon>
        <taxon>Bartheletia</taxon>
    </lineage>
</organism>
<evidence type="ECO:0000256" key="8">
    <source>
        <dbReference type="ARBA" id="ARBA00022989"/>
    </source>
</evidence>
<accession>A0A2D0XHT0</accession>
<evidence type="ECO:0000256" key="6">
    <source>
        <dbReference type="ARBA" id="ARBA00022792"/>
    </source>
</evidence>
<feature type="region of interest" description="Disordered" evidence="12">
    <location>
        <begin position="417"/>
        <end position="436"/>
    </location>
</feature>
<dbReference type="InterPro" id="IPR021056">
    <property type="entry name" value="Mt_import_IM_translocase_Tim54"/>
</dbReference>
<dbReference type="EMBL" id="KY000271">
    <property type="protein sequence ID" value="ASF90220.1"/>
    <property type="molecule type" value="Genomic_DNA"/>
</dbReference>
<evidence type="ECO:0000256" key="1">
    <source>
        <dbReference type="ARBA" id="ARBA00004434"/>
    </source>
</evidence>
<evidence type="ECO:0000256" key="4">
    <source>
        <dbReference type="ARBA" id="ARBA00022448"/>
    </source>
</evidence>
<keyword evidence="5" id="KW-0812">Transmembrane</keyword>
<evidence type="ECO:0000256" key="2">
    <source>
        <dbReference type="ARBA" id="ARBA00006355"/>
    </source>
</evidence>
<evidence type="ECO:0000256" key="9">
    <source>
        <dbReference type="ARBA" id="ARBA00023010"/>
    </source>
</evidence>
<name>A0A2D0XHT0_9BASI</name>
<comment type="similarity">
    <text evidence="2">Belongs to the TIM54 family.</text>
</comment>
<feature type="region of interest" description="Disordered" evidence="12">
    <location>
        <begin position="477"/>
        <end position="501"/>
    </location>
</feature>
<keyword evidence="7" id="KW-0653">Protein transport</keyword>
<feature type="compositionally biased region" description="Basic and acidic residues" evidence="12">
    <location>
        <begin position="481"/>
        <end position="501"/>
    </location>
</feature>